<dbReference type="PROSITE" id="PS50089">
    <property type="entry name" value="ZF_RING_2"/>
    <property type="match status" value="1"/>
</dbReference>
<reference evidence="5 6" key="1">
    <citation type="submission" date="2019-09" db="EMBL/GenBank/DDBJ databases">
        <authorList>
            <consortium name="DOE Joint Genome Institute"/>
            <person name="Mondo S.J."/>
            <person name="Navarro-Mendoza M.I."/>
            <person name="Perez-Arques C."/>
            <person name="Panchal S."/>
            <person name="Nicolas F.E."/>
            <person name="Ganguly P."/>
            <person name="Pangilinan J."/>
            <person name="Grigoriev I."/>
            <person name="Heitman J."/>
            <person name="Sanya K."/>
            <person name="Garre V."/>
        </authorList>
    </citation>
    <scope>NUCLEOTIDE SEQUENCE [LARGE SCALE GENOMIC DNA]</scope>
    <source>
        <strain evidence="5 6">MU402</strain>
    </source>
</reference>
<dbReference type="Gene3D" id="3.30.40.10">
    <property type="entry name" value="Zinc/RING finger domain, C3HC4 (zinc finger)"/>
    <property type="match status" value="1"/>
</dbReference>
<comment type="caution">
    <text evidence="5">The sequence shown here is derived from an EMBL/GenBank/DDBJ whole genome shotgun (WGS) entry which is preliminary data.</text>
</comment>
<evidence type="ECO:0000256" key="3">
    <source>
        <dbReference type="SAM" id="Phobius"/>
    </source>
</evidence>
<feature type="domain" description="RING-type" evidence="4">
    <location>
        <begin position="417"/>
        <end position="458"/>
    </location>
</feature>
<dbReference type="Pfam" id="PF13639">
    <property type="entry name" value="zf-RING_2"/>
    <property type="match status" value="1"/>
</dbReference>
<dbReference type="InterPro" id="IPR001841">
    <property type="entry name" value="Znf_RING"/>
</dbReference>
<feature type="transmembrane region" description="Helical" evidence="3">
    <location>
        <begin position="112"/>
        <end position="133"/>
    </location>
</feature>
<feature type="transmembrane region" description="Helical" evidence="3">
    <location>
        <begin position="78"/>
        <end position="100"/>
    </location>
</feature>
<dbReference type="Proteomes" id="UP000469890">
    <property type="component" value="Unassembled WGS sequence"/>
</dbReference>
<feature type="compositionally biased region" description="Low complexity" evidence="2">
    <location>
        <begin position="14"/>
        <end position="27"/>
    </location>
</feature>
<evidence type="ECO:0000313" key="5">
    <source>
        <dbReference type="EMBL" id="KAF1805010.1"/>
    </source>
</evidence>
<keyword evidence="1" id="KW-0479">Metal-binding</keyword>
<evidence type="ECO:0000259" key="4">
    <source>
        <dbReference type="PROSITE" id="PS50089"/>
    </source>
</evidence>
<proteinExistence type="predicted"/>
<dbReference type="PANTHER" id="PTHR46225">
    <property type="entry name" value="C3H4 TYPE ZINC FINGER PROTEIN"/>
    <property type="match status" value="1"/>
</dbReference>
<dbReference type="InterPro" id="IPR013083">
    <property type="entry name" value="Znf_RING/FYVE/PHD"/>
</dbReference>
<keyword evidence="1" id="KW-0863">Zinc-finger</keyword>
<keyword evidence="1" id="KW-0862">Zinc</keyword>
<gene>
    <name evidence="5" type="ORF">FB192DRAFT_1360714</name>
</gene>
<protein>
    <recommendedName>
        <fullName evidence="4">RING-type domain-containing protein</fullName>
    </recommendedName>
</protein>
<accession>A0A8H4F4Y2</accession>
<dbReference type="EMBL" id="JAAECE010000002">
    <property type="protein sequence ID" value="KAF1805010.1"/>
    <property type="molecule type" value="Genomic_DNA"/>
</dbReference>
<evidence type="ECO:0000256" key="1">
    <source>
        <dbReference type="PROSITE-ProRule" id="PRU00175"/>
    </source>
</evidence>
<feature type="transmembrane region" description="Helical" evidence="3">
    <location>
        <begin position="225"/>
        <end position="242"/>
    </location>
</feature>
<dbReference type="GO" id="GO:0008270">
    <property type="term" value="F:zinc ion binding"/>
    <property type="evidence" value="ECO:0007669"/>
    <property type="project" value="UniProtKB-KW"/>
</dbReference>
<keyword evidence="3" id="KW-1133">Transmembrane helix</keyword>
<feature type="region of interest" description="Disordered" evidence="2">
    <location>
        <begin position="1"/>
        <end position="31"/>
    </location>
</feature>
<dbReference type="SUPFAM" id="SSF57850">
    <property type="entry name" value="RING/U-box"/>
    <property type="match status" value="1"/>
</dbReference>
<evidence type="ECO:0000313" key="6">
    <source>
        <dbReference type="Proteomes" id="UP000469890"/>
    </source>
</evidence>
<evidence type="ECO:0000256" key="2">
    <source>
        <dbReference type="SAM" id="MobiDB-lite"/>
    </source>
</evidence>
<keyword evidence="3" id="KW-0472">Membrane</keyword>
<dbReference type="SMART" id="SM00184">
    <property type="entry name" value="RING"/>
    <property type="match status" value="1"/>
</dbReference>
<name>A0A8H4F4Y2_MUCCL</name>
<feature type="transmembrane region" description="Helical" evidence="3">
    <location>
        <begin position="254"/>
        <end position="283"/>
    </location>
</feature>
<dbReference type="PANTHER" id="PTHR46225:SF19">
    <property type="entry name" value="RING-TYPE DOMAIN-CONTAINING PROTEIN"/>
    <property type="match status" value="1"/>
</dbReference>
<keyword evidence="3" id="KW-0812">Transmembrane</keyword>
<organism evidence="5 6">
    <name type="scientific">Mucor circinelloides f. lusitanicus</name>
    <name type="common">Mucor racemosus var. lusitanicus</name>
    <dbReference type="NCBI Taxonomy" id="29924"/>
    <lineage>
        <taxon>Eukaryota</taxon>
        <taxon>Fungi</taxon>
        <taxon>Fungi incertae sedis</taxon>
        <taxon>Mucoromycota</taxon>
        <taxon>Mucoromycotina</taxon>
        <taxon>Mucoromycetes</taxon>
        <taxon>Mucorales</taxon>
        <taxon>Mucorineae</taxon>
        <taxon>Mucoraceae</taxon>
        <taxon>Mucor</taxon>
    </lineage>
</organism>
<sequence>MPSNTSLNHRHQPSNLSFSSASSSSSSTRPALPQILSNSASNAVNFSRSTAPTSRRVRSHWFTHFVLNWRRSSRQSKLLLGCSMTLVGMQVIASIVVLLFSWEMYCDKPLRVFVTVYILRLVLTAPITIYLHLAPRRRPISTIISPRSSARAELSEAYAMSERNRPVSFPPPILPTSTNRNHYPAFLTPAQQIPQPSSTAAHALQPPDMLDDNLLKAWIDRAKSALDLFAVLWFIIGNYMIFSSSTCSDTAQPLYYLSLGLIVYGYLILSVPIFLCTSVIFCLPCVLVGMRLLHVDDGVYMGGATSEEIAAIPVYQFKSIVGSTETSNHIKLVNPTLAATAPLTTTLSSSTATATTLNDTQITIDLSKSEHHQQQHQKQKPGLFDKLWLYLGLIDPPSETEPEHDILEIPDVQDQVCVICLSTYEDGDILCRLWCKHHFHKACVHEWLALNFRCPMCKQDSRGKDVMMDV</sequence>
<dbReference type="AlphaFoldDB" id="A0A8H4F4Y2"/>